<dbReference type="InterPro" id="IPR036396">
    <property type="entry name" value="Cyt_P450_sf"/>
</dbReference>
<dbReference type="InterPro" id="IPR017972">
    <property type="entry name" value="Cyt_P450_CS"/>
</dbReference>
<dbReference type="GO" id="GO:0016705">
    <property type="term" value="F:oxidoreductase activity, acting on paired donors, with incorporation or reduction of molecular oxygen"/>
    <property type="evidence" value="ECO:0007669"/>
    <property type="project" value="InterPro"/>
</dbReference>
<keyword evidence="3 8" id="KW-0349">Heme</keyword>
<feature type="transmembrane region" description="Helical" evidence="10">
    <location>
        <begin position="20"/>
        <end position="41"/>
    </location>
</feature>
<dbReference type="CDD" id="cd11072">
    <property type="entry name" value="CYP71-like"/>
    <property type="match status" value="1"/>
</dbReference>
<keyword evidence="5 9" id="KW-0560">Oxidoreductase</keyword>
<evidence type="ECO:0000256" key="9">
    <source>
        <dbReference type="RuleBase" id="RU000461"/>
    </source>
</evidence>
<dbReference type="PRINTS" id="PR00385">
    <property type="entry name" value="P450"/>
</dbReference>
<dbReference type="Proteomes" id="UP000504603">
    <property type="component" value="Unplaced"/>
</dbReference>
<dbReference type="Gene3D" id="1.10.630.10">
    <property type="entry name" value="Cytochrome P450"/>
    <property type="match status" value="1"/>
</dbReference>
<dbReference type="Pfam" id="PF00067">
    <property type="entry name" value="p450"/>
    <property type="match status" value="1"/>
</dbReference>
<gene>
    <name evidence="12" type="primary">LOC111019731</name>
</gene>
<name>A0A6J1DFW6_MOMCH</name>
<keyword evidence="4 8" id="KW-0479">Metal-binding</keyword>
<dbReference type="GeneID" id="111019731"/>
<feature type="transmembrane region" description="Helical" evidence="10">
    <location>
        <begin position="316"/>
        <end position="337"/>
    </location>
</feature>
<evidence type="ECO:0000313" key="11">
    <source>
        <dbReference type="Proteomes" id="UP000504603"/>
    </source>
</evidence>
<dbReference type="FunFam" id="1.10.630.10:FF:000011">
    <property type="entry name" value="Cytochrome P450 83B1"/>
    <property type="match status" value="1"/>
</dbReference>
<dbReference type="SUPFAM" id="SSF48264">
    <property type="entry name" value="Cytochrome P450"/>
    <property type="match status" value="1"/>
</dbReference>
<evidence type="ECO:0000256" key="7">
    <source>
        <dbReference type="ARBA" id="ARBA00023033"/>
    </source>
</evidence>
<organism evidence="11 12">
    <name type="scientific">Momordica charantia</name>
    <name type="common">Bitter gourd</name>
    <name type="synonym">Balsam pear</name>
    <dbReference type="NCBI Taxonomy" id="3673"/>
    <lineage>
        <taxon>Eukaryota</taxon>
        <taxon>Viridiplantae</taxon>
        <taxon>Streptophyta</taxon>
        <taxon>Embryophyta</taxon>
        <taxon>Tracheophyta</taxon>
        <taxon>Spermatophyta</taxon>
        <taxon>Magnoliopsida</taxon>
        <taxon>eudicotyledons</taxon>
        <taxon>Gunneridae</taxon>
        <taxon>Pentapetalae</taxon>
        <taxon>rosids</taxon>
        <taxon>fabids</taxon>
        <taxon>Cucurbitales</taxon>
        <taxon>Cucurbitaceae</taxon>
        <taxon>Momordiceae</taxon>
        <taxon>Momordica</taxon>
    </lineage>
</organism>
<dbReference type="RefSeq" id="XP_022151851.1">
    <property type="nucleotide sequence ID" value="XM_022296159.1"/>
</dbReference>
<dbReference type="PRINTS" id="PR00463">
    <property type="entry name" value="EP450I"/>
</dbReference>
<sequence>MVSLDQRMMQYLQSLSLSIWDFVSLLLLLSSSLILFNTIIMKLVATHKKKKQPPPGPPKLPLLGHLHLPHRSLRDLSAKYGPVMLLKLGSVPTMVVSSAAAARDLFKLHDLASCSRPRLAASGRFSYNFLDLNLSPYGERWRELRKICMVELFSARRVQSFEKIREEEVGVLINSISQSAAWGSSPIDVNEKSYSLTASITTRVAFGKTFRGGELDDENFQQVIRRAVAALGSFSASDFFPGVGWIVDRVSGVHGRLEKSFAELDEFFQRVVDDRVNFRETRRNHEENIVDVLLKMERDCSQSDTLKFTTDCIKALIMDIFLAGVETGAGIIVWAMAELVRNPRVMKKLQHEIRSSIKGDQVKESELEKLEYLKMVVKEVLRLHPPATLLLPRETMSHFELNGYDIDPKAHLHVNVWAIGRDPEWWINPEEFSPERFIGSNVDYRGQNFELLPFGAGRRICPGMNMGTLTVELALANMLLCFDWKLAQGMKEEDVDMEEDAGLTTAKKSLLKLVPHPP</sequence>
<dbReference type="GO" id="GO:0020037">
    <property type="term" value="F:heme binding"/>
    <property type="evidence" value="ECO:0007669"/>
    <property type="project" value="InterPro"/>
</dbReference>
<evidence type="ECO:0000256" key="3">
    <source>
        <dbReference type="ARBA" id="ARBA00022617"/>
    </source>
</evidence>
<keyword evidence="10" id="KW-0812">Transmembrane</keyword>
<dbReference type="AlphaFoldDB" id="A0A6J1DFW6"/>
<comment type="similarity">
    <text evidence="2 9">Belongs to the cytochrome P450 family.</text>
</comment>
<dbReference type="InterPro" id="IPR001128">
    <property type="entry name" value="Cyt_P450"/>
</dbReference>
<keyword evidence="7 9" id="KW-0503">Monooxygenase</keyword>
<protein>
    <submittedName>
        <fullName evidence="12">Cytochrome P450 71B34-like</fullName>
    </submittedName>
</protein>
<keyword evidence="11" id="KW-1185">Reference proteome</keyword>
<evidence type="ECO:0000256" key="2">
    <source>
        <dbReference type="ARBA" id="ARBA00010617"/>
    </source>
</evidence>
<accession>A0A6J1DFW6</accession>
<keyword evidence="10" id="KW-1133">Transmembrane helix</keyword>
<dbReference type="PROSITE" id="PS00086">
    <property type="entry name" value="CYTOCHROME_P450"/>
    <property type="match status" value="1"/>
</dbReference>
<evidence type="ECO:0000256" key="8">
    <source>
        <dbReference type="PIRSR" id="PIRSR602401-1"/>
    </source>
</evidence>
<dbReference type="PANTHER" id="PTHR47955:SF19">
    <property type="entry name" value="CYTOCHROME P450 71A9-LIKE ISOFORM X1"/>
    <property type="match status" value="1"/>
</dbReference>
<dbReference type="KEGG" id="mcha:111019731"/>
<reference evidence="12" key="1">
    <citation type="submission" date="2025-08" db="UniProtKB">
        <authorList>
            <consortium name="RefSeq"/>
        </authorList>
    </citation>
    <scope>IDENTIFICATION</scope>
    <source>
        <strain evidence="12">OHB3-1</strain>
    </source>
</reference>
<dbReference type="GO" id="GO:0004497">
    <property type="term" value="F:monooxygenase activity"/>
    <property type="evidence" value="ECO:0007669"/>
    <property type="project" value="UniProtKB-KW"/>
</dbReference>
<feature type="binding site" description="axial binding residue" evidence="8">
    <location>
        <position position="461"/>
    </location>
    <ligand>
        <name>heme</name>
        <dbReference type="ChEBI" id="CHEBI:30413"/>
    </ligand>
    <ligandPart>
        <name>Fe</name>
        <dbReference type="ChEBI" id="CHEBI:18248"/>
    </ligandPart>
</feature>
<evidence type="ECO:0000256" key="1">
    <source>
        <dbReference type="ARBA" id="ARBA00001971"/>
    </source>
</evidence>
<keyword evidence="10" id="KW-0472">Membrane</keyword>
<dbReference type="PANTHER" id="PTHR47955">
    <property type="entry name" value="CYTOCHROME P450 FAMILY 71 PROTEIN"/>
    <property type="match status" value="1"/>
</dbReference>
<proteinExistence type="inferred from homology"/>
<evidence type="ECO:0000313" key="12">
    <source>
        <dbReference type="RefSeq" id="XP_022151851.1"/>
    </source>
</evidence>
<evidence type="ECO:0000256" key="6">
    <source>
        <dbReference type="ARBA" id="ARBA00023004"/>
    </source>
</evidence>
<evidence type="ECO:0000256" key="4">
    <source>
        <dbReference type="ARBA" id="ARBA00022723"/>
    </source>
</evidence>
<comment type="cofactor">
    <cofactor evidence="1 8">
        <name>heme</name>
        <dbReference type="ChEBI" id="CHEBI:30413"/>
    </cofactor>
</comment>
<evidence type="ECO:0000256" key="5">
    <source>
        <dbReference type="ARBA" id="ARBA00023002"/>
    </source>
</evidence>
<dbReference type="OrthoDB" id="2789670at2759"/>
<dbReference type="GO" id="GO:0005506">
    <property type="term" value="F:iron ion binding"/>
    <property type="evidence" value="ECO:0007669"/>
    <property type="project" value="InterPro"/>
</dbReference>
<keyword evidence="6 8" id="KW-0408">Iron</keyword>
<dbReference type="InterPro" id="IPR002401">
    <property type="entry name" value="Cyt_P450_E_grp-I"/>
</dbReference>
<evidence type="ECO:0000256" key="10">
    <source>
        <dbReference type="SAM" id="Phobius"/>
    </source>
</evidence>